<dbReference type="GO" id="GO:0046486">
    <property type="term" value="P:glycerolipid metabolic process"/>
    <property type="evidence" value="ECO:0007669"/>
    <property type="project" value="UniProtKB-ARBA"/>
</dbReference>
<dbReference type="STRING" id="1447883.A0A2B7WRN4"/>
<dbReference type="CDD" id="cd07199">
    <property type="entry name" value="Pat17_PNPLA8_PNPLA9_like"/>
    <property type="match status" value="1"/>
</dbReference>
<evidence type="ECO:0000256" key="6">
    <source>
        <dbReference type="ARBA" id="ARBA00023098"/>
    </source>
</evidence>
<feature type="domain" description="RING-type" evidence="10">
    <location>
        <begin position="406"/>
        <end position="452"/>
    </location>
</feature>
<evidence type="ECO:0000259" key="10">
    <source>
        <dbReference type="PROSITE" id="PS50089"/>
    </source>
</evidence>
<feature type="short sequence motif" description="GXSXG" evidence="8">
    <location>
        <begin position="507"/>
        <end position="511"/>
    </location>
</feature>
<organism evidence="12 13">
    <name type="scientific">Polytolypa hystricis (strain UAMH7299)</name>
    <dbReference type="NCBI Taxonomy" id="1447883"/>
    <lineage>
        <taxon>Eukaryota</taxon>
        <taxon>Fungi</taxon>
        <taxon>Dikarya</taxon>
        <taxon>Ascomycota</taxon>
        <taxon>Pezizomycotina</taxon>
        <taxon>Eurotiomycetes</taxon>
        <taxon>Eurotiomycetidae</taxon>
        <taxon>Onygenales</taxon>
        <taxon>Onygenales incertae sedis</taxon>
        <taxon>Polytolypa</taxon>
    </lineage>
</organism>
<comment type="caution">
    <text evidence="12">The sequence shown here is derived from an EMBL/GenBank/DDBJ whole genome shotgun (WGS) entry which is preliminary data.</text>
</comment>
<gene>
    <name evidence="12" type="ORF">AJ80_09405</name>
</gene>
<feature type="active site" description="Nucleophile" evidence="8">
    <location>
        <position position="509"/>
    </location>
</feature>
<keyword evidence="3 8" id="KW-0378">Hydrolase</keyword>
<keyword evidence="4" id="KW-0862">Zinc</keyword>
<evidence type="ECO:0000256" key="8">
    <source>
        <dbReference type="PROSITE-ProRule" id="PRU01161"/>
    </source>
</evidence>
<reference evidence="12 13" key="1">
    <citation type="submission" date="2017-10" db="EMBL/GenBank/DDBJ databases">
        <title>Comparative genomics in systemic dimorphic fungi from Ajellomycetaceae.</title>
        <authorList>
            <person name="Munoz J.F."/>
            <person name="Mcewen J.G."/>
            <person name="Clay O.K."/>
            <person name="Cuomo C.A."/>
        </authorList>
    </citation>
    <scope>NUCLEOTIDE SEQUENCE [LARGE SCALE GENOMIC DNA]</scope>
    <source>
        <strain evidence="12 13">UAMH7299</strain>
    </source>
</reference>
<evidence type="ECO:0000313" key="12">
    <source>
        <dbReference type="EMBL" id="PGG99141.1"/>
    </source>
</evidence>
<dbReference type="InterPro" id="IPR017907">
    <property type="entry name" value="Znf_RING_CS"/>
</dbReference>
<dbReference type="Gene3D" id="3.40.1090.10">
    <property type="entry name" value="Cytosolic phospholipase A2 catalytic domain"/>
    <property type="match status" value="1"/>
</dbReference>
<dbReference type="PANTHER" id="PTHR24185:SF1">
    <property type="entry name" value="CALCIUM-INDEPENDENT PHOSPHOLIPASE A2-GAMMA"/>
    <property type="match status" value="1"/>
</dbReference>
<evidence type="ECO:0000256" key="3">
    <source>
        <dbReference type="ARBA" id="ARBA00022801"/>
    </source>
</evidence>
<dbReference type="GO" id="GO:0019369">
    <property type="term" value="P:arachidonate metabolic process"/>
    <property type="evidence" value="ECO:0007669"/>
    <property type="project" value="TreeGrafter"/>
</dbReference>
<feature type="active site" description="Proton acceptor" evidence="8">
    <location>
        <position position="666"/>
    </location>
</feature>
<evidence type="ECO:0000256" key="9">
    <source>
        <dbReference type="SAM" id="MobiDB-lite"/>
    </source>
</evidence>
<dbReference type="GO" id="GO:0016020">
    <property type="term" value="C:membrane"/>
    <property type="evidence" value="ECO:0007669"/>
    <property type="project" value="TreeGrafter"/>
</dbReference>
<dbReference type="PROSITE" id="PS00518">
    <property type="entry name" value="ZF_RING_1"/>
    <property type="match status" value="1"/>
</dbReference>
<dbReference type="Pfam" id="PF01734">
    <property type="entry name" value="Patatin"/>
    <property type="match status" value="1"/>
</dbReference>
<evidence type="ECO:0000256" key="7">
    <source>
        <dbReference type="PROSITE-ProRule" id="PRU00175"/>
    </source>
</evidence>
<dbReference type="GO" id="GO:0047499">
    <property type="term" value="F:calcium-independent phospholipase A2 activity"/>
    <property type="evidence" value="ECO:0007669"/>
    <property type="project" value="TreeGrafter"/>
</dbReference>
<dbReference type="OrthoDB" id="4188621at2759"/>
<evidence type="ECO:0000256" key="4">
    <source>
        <dbReference type="ARBA" id="ARBA00022833"/>
    </source>
</evidence>
<dbReference type="InterPro" id="IPR016035">
    <property type="entry name" value="Acyl_Trfase/lysoPLipase"/>
</dbReference>
<dbReference type="InterPro" id="IPR002641">
    <property type="entry name" value="PNPLA_dom"/>
</dbReference>
<dbReference type="Proteomes" id="UP000224634">
    <property type="component" value="Unassembled WGS sequence"/>
</dbReference>
<dbReference type="SUPFAM" id="SSF52151">
    <property type="entry name" value="FabD/lysophospholipase-like"/>
    <property type="match status" value="1"/>
</dbReference>
<feature type="short sequence motif" description="GXGXXG" evidence="8">
    <location>
        <begin position="475"/>
        <end position="480"/>
    </location>
</feature>
<dbReference type="PROSITE" id="PS51635">
    <property type="entry name" value="PNPLA"/>
    <property type="match status" value="1"/>
</dbReference>
<name>A0A2B7WRN4_POLH7</name>
<dbReference type="GO" id="GO:0016042">
    <property type="term" value="P:lipid catabolic process"/>
    <property type="evidence" value="ECO:0007669"/>
    <property type="project" value="UniProtKB-UniRule"/>
</dbReference>
<accession>A0A2B7WRN4</accession>
<keyword evidence="2 7" id="KW-0863">Zinc-finger</keyword>
<dbReference type="GO" id="GO:0008270">
    <property type="term" value="F:zinc ion binding"/>
    <property type="evidence" value="ECO:0007669"/>
    <property type="project" value="UniProtKB-KW"/>
</dbReference>
<dbReference type="AlphaFoldDB" id="A0A2B7WRN4"/>
<keyword evidence="1" id="KW-0479">Metal-binding</keyword>
<evidence type="ECO:0008006" key="14">
    <source>
        <dbReference type="Google" id="ProtNLM"/>
    </source>
</evidence>
<evidence type="ECO:0000313" key="13">
    <source>
        <dbReference type="Proteomes" id="UP000224634"/>
    </source>
</evidence>
<feature type="region of interest" description="Disordered" evidence="9">
    <location>
        <begin position="965"/>
        <end position="989"/>
    </location>
</feature>
<keyword evidence="5 8" id="KW-0442">Lipid degradation</keyword>
<protein>
    <recommendedName>
        <fullName evidence="14">PNPLA domain-containing protein</fullName>
    </recommendedName>
</protein>
<dbReference type="InterPro" id="IPR001841">
    <property type="entry name" value="Znf_RING"/>
</dbReference>
<feature type="domain" description="PNPLA" evidence="11">
    <location>
        <begin position="471"/>
        <end position="680"/>
    </location>
</feature>
<keyword evidence="13" id="KW-1185">Reference proteome</keyword>
<dbReference type="EMBL" id="PDNA01000277">
    <property type="protein sequence ID" value="PGG99141.1"/>
    <property type="molecule type" value="Genomic_DNA"/>
</dbReference>
<evidence type="ECO:0000259" key="11">
    <source>
        <dbReference type="PROSITE" id="PS51635"/>
    </source>
</evidence>
<sequence length="989" mass="111241">MDSQRELLQLIADDGVAIRDTGRFRHILQRMRQPSVQFPQLVHFIGTTAKDEALRKLFSSSSFRYKRSPGAVDLHIHGPSLGSDNPLILLDSNPFMEPCPRNQFRSYRGAKQHRTDWLPLSAGAHVDILLARLLFLFTDVILLFAHDFPSLEDVVTRLGVWAKLGSASTLLSTIRPKVLIIVPGDASENLHIETLIQGHQDTIKEVFSSVETFRWSPDGPGATTSALKDSILGHAGDMLKVRRSNGCLFSAIHLEAFYQCALGHTAQTFDRPFHFIKATRLDNEIEEDYVAHVSNFLEQGFKLKVPYVHLAEFIASCNLMDAYPPGMHHFPPHDIYHSLYRSFCLRAIKQSVNSTGSVVLLSTLVERHMIRLFSHLHEYETSAHLHRANLSKQRCDWSSFRSNKTCLYCLRSRPRELLSCGHKVCDTCIRRHGEEAPGVEEKFYIPRCVLCQTEGSLTAILQPMTASMSILCIDGGGARGIIPLEFIGLMQEMIETPVQDLYDMDAGTSSGGIAVIALSILRWKVQKCIEIFTELTAHIFSEEPGRPRWFNRLKSIVRCAVLNSAYGPKTMEGALKEVFDEDRPMVTYHPEGFPQKRVIVTATEIGSPHCIAFNNYNGSEADSKGCGYKLLGDSDDVIPLWKIARATSAVPGIFPPVEIGSRWFEDGGMGRHNNPVHLALAEARRILPSGMVPDRVLSLGTGAKEDAEDAEETEEAEGVEDIEGAVTRSRGNPIFNFFQNFFAFRFFESMMRSTDGELTWGEVFSTLDTPSRASHVRFNVTLDGPLEITNVKVMTSLQHTVRNQPSIRQQALKSVLDALTARFYFVLDCAPKHVRKDYRCQGTIRCRGDSRTVVSDLIRLGSARMDFITDTEILGQLSLNDLQEDFCSHCRRYRKKVLFHVPCLTDEFSIYIKSGKMRWKISGLPQPMTWFIARQRFDAVFGSPNHGIPGQLHCDACISQRPISRAAKRKAEPESLGLESRAKRRKISR</sequence>
<evidence type="ECO:0000256" key="1">
    <source>
        <dbReference type="ARBA" id="ARBA00022723"/>
    </source>
</evidence>
<proteinExistence type="predicted"/>
<dbReference type="PANTHER" id="PTHR24185">
    <property type="entry name" value="CALCIUM-INDEPENDENT PHOSPHOLIPASE A2-GAMMA"/>
    <property type="match status" value="1"/>
</dbReference>
<feature type="short sequence motif" description="DGA/G" evidence="8">
    <location>
        <begin position="666"/>
        <end position="668"/>
    </location>
</feature>
<evidence type="ECO:0000256" key="2">
    <source>
        <dbReference type="ARBA" id="ARBA00022771"/>
    </source>
</evidence>
<keyword evidence="6 8" id="KW-0443">Lipid metabolism</keyword>
<evidence type="ECO:0000256" key="5">
    <source>
        <dbReference type="ARBA" id="ARBA00022963"/>
    </source>
</evidence>
<dbReference type="PROSITE" id="PS50089">
    <property type="entry name" value="ZF_RING_2"/>
    <property type="match status" value="1"/>
</dbReference>